<protein>
    <submittedName>
        <fullName evidence="3">Uncharacterized protein</fullName>
    </submittedName>
</protein>
<feature type="region of interest" description="Disordered" evidence="1">
    <location>
        <begin position="30"/>
        <end position="88"/>
    </location>
</feature>
<proteinExistence type="predicted"/>
<evidence type="ECO:0000313" key="3">
    <source>
        <dbReference type="EMBL" id="CAL5001369.1"/>
    </source>
</evidence>
<feature type="chain" id="PRO_5044760914" evidence="2">
    <location>
        <begin position="19"/>
        <end position="260"/>
    </location>
</feature>
<accession>A0ABC9BH16</accession>
<evidence type="ECO:0000256" key="1">
    <source>
        <dbReference type="SAM" id="MobiDB-lite"/>
    </source>
</evidence>
<name>A0ABC9BH16_9POAL</name>
<keyword evidence="4" id="KW-1185">Reference proteome</keyword>
<organism evidence="3 4">
    <name type="scientific">Urochloa decumbens</name>
    <dbReference type="NCBI Taxonomy" id="240449"/>
    <lineage>
        <taxon>Eukaryota</taxon>
        <taxon>Viridiplantae</taxon>
        <taxon>Streptophyta</taxon>
        <taxon>Embryophyta</taxon>
        <taxon>Tracheophyta</taxon>
        <taxon>Spermatophyta</taxon>
        <taxon>Magnoliopsida</taxon>
        <taxon>Liliopsida</taxon>
        <taxon>Poales</taxon>
        <taxon>Poaceae</taxon>
        <taxon>PACMAD clade</taxon>
        <taxon>Panicoideae</taxon>
        <taxon>Panicodae</taxon>
        <taxon>Paniceae</taxon>
        <taxon>Melinidinae</taxon>
        <taxon>Urochloa</taxon>
    </lineage>
</organism>
<dbReference type="EMBL" id="OZ075136">
    <property type="protein sequence ID" value="CAL5001369.1"/>
    <property type="molecule type" value="Genomic_DNA"/>
</dbReference>
<dbReference type="Proteomes" id="UP001497457">
    <property type="component" value="Chromosome 26rd"/>
</dbReference>
<feature type="signal peptide" evidence="2">
    <location>
        <begin position="1"/>
        <end position="18"/>
    </location>
</feature>
<keyword evidence="2" id="KW-0732">Signal</keyword>
<evidence type="ECO:0000313" key="4">
    <source>
        <dbReference type="Proteomes" id="UP001497457"/>
    </source>
</evidence>
<evidence type="ECO:0000256" key="2">
    <source>
        <dbReference type="SAM" id="SignalP"/>
    </source>
</evidence>
<reference evidence="4" key="1">
    <citation type="submission" date="2024-06" db="EMBL/GenBank/DDBJ databases">
        <authorList>
            <person name="Ryan C."/>
        </authorList>
    </citation>
    <scope>NUCLEOTIDE SEQUENCE [LARGE SCALE GENOMIC DNA]</scope>
</reference>
<dbReference type="AlphaFoldDB" id="A0ABC9BH16"/>
<reference evidence="3 4" key="2">
    <citation type="submission" date="2024-10" db="EMBL/GenBank/DDBJ databases">
        <authorList>
            <person name="Ryan C."/>
        </authorList>
    </citation>
    <scope>NUCLEOTIDE SEQUENCE [LARGE SCALE GENOMIC DNA]</scope>
</reference>
<sequence length="260" mass="25650">MASTAVILFVLIITMGCAGGIAGSEGELSTPVPAGGGSGGEVMPPLGSAGGSVAGGERELTTTPGSAGGSGGEVIPPGPAGGSATTTAGISASPLQEFGFDLDLGGNCSLGCWTCLLEIVSSCLADGLTCEDPLAMAYCYVAKSAIMEDCFDDDDTGSKLTTSSSGSAGGNKVMTSTPAGSAGGNAIATTTTTPAGVSALLRQELPHQLVLIGRDCDADCENCLFDGIWSCVVDGVICGNPLGLLKCFVEKGLTIEECFK</sequence>
<gene>
    <name evidence="3" type="ORF">URODEC1_LOCUS65353</name>
</gene>